<accession>A0A7H8V5F8</accession>
<dbReference type="PANTHER" id="PTHR43400">
    <property type="entry name" value="FUMARATE REDUCTASE"/>
    <property type="match status" value="1"/>
</dbReference>
<dbReference type="PANTHER" id="PTHR43400:SF7">
    <property type="entry name" value="FAD-DEPENDENT OXIDOREDUCTASE 2 FAD BINDING DOMAIN-CONTAINING PROTEIN"/>
    <property type="match status" value="1"/>
</dbReference>
<dbReference type="GO" id="GO:0033765">
    <property type="term" value="F:steroid dehydrogenase activity, acting on the CH-CH group of donors"/>
    <property type="evidence" value="ECO:0007669"/>
    <property type="project" value="UniProtKB-ARBA"/>
</dbReference>
<keyword evidence="3" id="KW-0274">FAD</keyword>
<gene>
    <name evidence="6" type="ORF">FFV08_02025</name>
</gene>
<feature type="domain" description="FAD-dependent oxidoreductase 2 FAD-binding" evidence="5">
    <location>
        <begin position="8"/>
        <end position="460"/>
    </location>
</feature>
<evidence type="ECO:0000259" key="5">
    <source>
        <dbReference type="Pfam" id="PF00890"/>
    </source>
</evidence>
<dbReference type="Gene3D" id="3.90.700.10">
    <property type="entry name" value="Succinate dehydrogenase/fumarate reductase flavoprotein, catalytic domain"/>
    <property type="match status" value="1"/>
</dbReference>
<evidence type="ECO:0000256" key="4">
    <source>
        <dbReference type="ARBA" id="ARBA00023002"/>
    </source>
</evidence>
<keyword evidence="2" id="KW-0285">Flavoprotein</keyword>
<dbReference type="Gene3D" id="3.50.50.60">
    <property type="entry name" value="FAD/NAD(P)-binding domain"/>
    <property type="match status" value="1"/>
</dbReference>
<dbReference type="InterPro" id="IPR027477">
    <property type="entry name" value="Succ_DH/fumarate_Rdtase_cat_sf"/>
</dbReference>
<evidence type="ECO:0000313" key="7">
    <source>
        <dbReference type="Proteomes" id="UP000509410"/>
    </source>
</evidence>
<dbReference type="SUPFAM" id="SSF51905">
    <property type="entry name" value="FAD/NAD(P)-binding domain"/>
    <property type="match status" value="1"/>
</dbReference>
<dbReference type="InterPro" id="IPR036188">
    <property type="entry name" value="FAD/NAD-bd_sf"/>
</dbReference>
<dbReference type="Pfam" id="PF00890">
    <property type="entry name" value="FAD_binding_2"/>
    <property type="match status" value="1"/>
</dbReference>
<dbReference type="InterPro" id="IPR003953">
    <property type="entry name" value="FAD-dep_OxRdtase_2_FAD-bd"/>
</dbReference>
<dbReference type="InterPro" id="IPR050315">
    <property type="entry name" value="FAD-oxidoreductase_2"/>
</dbReference>
<evidence type="ECO:0000256" key="1">
    <source>
        <dbReference type="ARBA" id="ARBA00001974"/>
    </source>
</evidence>
<name>A0A7H8V5F8_STRSA</name>
<dbReference type="EMBL" id="CP040556">
    <property type="protein sequence ID" value="QLB51559.1"/>
    <property type="molecule type" value="Genomic_DNA"/>
</dbReference>
<sequence>MVKEYKVDIVVAGAGGAGLAAAHAASKNGLSVLLLEKLPQIGGNTKISSGFFAVDTEEQRALGLKLSTKEAIDELQRHNHYLSNGALLKNIIEHAKETLEEIKSLGMEIELNRNENTTQFAHLGNPYRGGSYHMYMNKNESYGRIQESLEKQGVQVEFGVTMKSLIQDESGRVIGLQAVTETGQEVYVHAKASIITTGGFGGDKRRVAQVMRTINLRTLGVPSMGEGLTSMEQVGGVNIDGAALIHAAQMAESVVSQETKGKQLAGFNDSPLTQLLLSPLLWVDPQGARFTNEDAVYDTVEWSNAGYGVGGKYYYVMDRATLEDYSKGTDLLISKSGPGASDAKGDFVALADEAVSQGIAFKGATLEELAENAGMDLETFVDTVSEYNQMVAKKEDTSFSKSEASLKYSIEDGPYYAFIAQVVYLGTVGGVRVDKDLRVLDAYNKVIPGLYTGGANAGGYYAPKNYPAYEGLASGFSWTSGYLAGLAAVKDIKNNIY</sequence>
<evidence type="ECO:0000256" key="3">
    <source>
        <dbReference type="ARBA" id="ARBA00022827"/>
    </source>
</evidence>
<dbReference type="Proteomes" id="UP000509410">
    <property type="component" value="Chromosome"/>
</dbReference>
<reference evidence="6 7" key="1">
    <citation type="submission" date="2019-05" db="EMBL/GenBank/DDBJ databases">
        <title>The organization of the Streptococcus sanguinis genomes.</title>
        <authorList>
            <person name="Wu C.H."/>
            <person name="Chen Y.Y.M."/>
            <person name="Wang H.Y."/>
        </authorList>
    </citation>
    <scope>NUCLEOTIDE SEQUENCE [LARGE SCALE GENOMIC DNA]</scope>
    <source>
        <strain evidence="6 7">CGMH010</strain>
    </source>
</reference>
<evidence type="ECO:0000256" key="2">
    <source>
        <dbReference type="ARBA" id="ARBA00022630"/>
    </source>
</evidence>
<proteinExistence type="predicted"/>
<comment type="cofactor">
    <cofactor evidence="1">
        <name>FAD</name>
        <dbReference type="ChEBI" id="CHEBI:57692"/>
    </cofactor>
</comment>
<organism evidence="6 7">
    <name type="scientific">Streptococcus sanguinis</name>
    <dbReference type="NCBI Taxonomy" id="1305"/>
    <lineage>
        <taxon>Bacteria</taxon>
        <taxon>Bacillati</taxon>
        <taxon>Bacillota</taxon>
        <taxon>Bacilli</taxon>
        <taxon>Lactobacillales</taxon>
        <taxon>Streptococcaceae</taxon>
        <taxon>Streptococcus</taxon>
    </lineage>
</organism>
<keyword evidence="4" id="KW-0560">Oxidoreductase</keyword>
<dbReference type="SUPFAM" id="SSF56425">
    <property type="entry name" value="Succinate dehydrogenase/fumarate reductase flavoprotein, catalytic domain"/>
    <property type="match status" value="1"/>
</dbReference>
<evidence type="ECO:0000313" key="6">
    <source>
        <dbReference type="EMBL" id="QLB51559.1"/>
    </source>
</evidence>
<dbReference type="AlphaFoldDB" id="A0A7H8V5F8"/>
<protein>
    <submittedName>
        <fullName evidence="6">FAD-dependent oxidoreductase</fullName>
    </submittedName>
</protein>